<dbReference type="InParanoid" id="G3HQK6"/>
<name>G3HQK6_CRIGR</name>
<proteinExistence type="predicted"/>
<sequence length="76" mass="9008">MKYAGNWTDLESTILSERIQTQKDKSYVFSVSCRYFYICIYVNEGCENVYKYETRKETTGGEQVVLRKRGEEQKDT</sequence>
<accession>G3HQK6</accession>
<gene>
    <name evidence="1" type="ORF">I79_013110</name>
</gene>
<protein>
    <submittedName>
        <fullName evidence="1">Uncharacterized protein</fullName>
    </submittedName>
</protein>
<evidence type="ECO:0000313" key="1">
    <source>
        <dbReference type="EMBL" id="EGW06171.1"/>
    </source>
</evidence>
<evidence type="ECO:0000313" key="2">
    <source>
        <dbReference type="Proteomes" id="UP000001075"/>
    </source>
</evidence>
<dbReference type="EMBL" id="JH000615">
    <property type="protein sequence ID" value="EGW06171.1"/>
    <property type="molecule type" value="Genomic_DNA"/>
</dbReference>
<dbReference type="Proteomes" id="UP000001075">
    <property type="component" value="Unassembled WGS sequence"/>
</dbReference>
<reference evidence="2" key="1">
    <citation type="journal article" date="2011" name="Nat. Biotechnol.">
        <title>The genomic sequence of the Chinese hamster ovary (CHO)-K1 cell line.</title>
        <authorList>
            <person name="Xu X."/>
            <person name="Nagarajan H."/>
            <person name="Lewis N.E."/>
            <person name="Pan S."/>
            <person name="Cai Z."/>
            <person name="Liu X."/>
            <person name="Chen W."/>
            <person name="Xie M."/>
            <person name="Wang W."/>
            <person name="Hammond S."/>
            <person name="Andersen M.R."/>
            <person name="Neff N."/>
            <person name="Passarelli B."/>
            <person name="Koh W."/>
            <person name="Fan H.C."/>
            <person name="Wang J."/>
            <person name="Gui Y."/>
            <person name="Lee K.H."/>
            <person name="Betenbaugh M.J."/>
            <person name="Quake S.R."/>
            <person name="Famili I."/>
            <person name="Palsson B.O."/>
            <person name="Wang J."/>
        </authorList>
    </citation>
    <scope>NUCLEOTIDE SEQUENCE [LARGE SCALE GENOMIC DNA]</scope>
    <source>
        <strain evidence="2">CHO K1 cell line</strain>
    </source>
</reference>
<organism evidence="1 2">
    <name type="scientific">Cricetulus griseus</name>
    <name type="common">Chinese hamster</name>
    <name type="synonym">Cricetulus barabensis griseus</name>
    <dbReference type="NCBI Taxonomy" id="10029"/>
    <lineage>
        <taxon>Eukaryota</taxon>
        <taxon>Metazoa</taxon>
        <taxon>Chordata</taxon>
        <taxon>Craniata</taxon>
        <taxon>Vertebrata</taxon>
        <taxon>Euteleostomi</taxon>
        <taxon>Mammalia</taxon>
        <taxon>Eutheria</taxon>
        <taxon>Euarchontoglires</taxon>
        <taxon>Glires</taxon>
        <taxon>Rodentia</taxon>
        <taxon>Myomorpha</taxon>
        <taxon>Muroidea</taxon>
        <taxon>Cricetidae</taxon>
        <taxon>Cricetinae</taxon>
        <taxon>Cricetulus</taxon>
    </lineage>
</organism>
<dbReference type="AlphaFoldDB" id="G3HQK6"/>